<dbReference type="GO" id="GO:0005829">
    <property type="term" value="C:cytosol"/>
    <property type="evidence" value="ECO:0007669"/>
    <property type="project" value="TreeGrafter"/>
</dbReference>
<dbReference type="OrthoDB" id="9789811at2"/>
<dbReference type="EMBL" id="UGQE01000001">
    <property type="protein sequence ID" value="STZ10477.1"/>
    <property type="molecule type" value="Genomic_DNA"/>
</dbReference>
<evidence type="ECO:0000313" key="7">
    <source>
        <dbReference type="EMBL" id="OOR93205.1"/>
    </source>
</evidence>
<reference evidence="7 9" key="1">
    <citation type="submission" date="2017-02" db="EMBL/GenBank/DDBJ databases">
        <title>Draft genome sequence of Moraxella caviae CCUG 355 type strain.</title>
        <authorList>
            <person name="Engstrom-Jakobsson H."/>
            <person name="Salva-Serra F."/>
            <person name="Thorell K."/>
            <person name="Gonzales-Siles L."/>
            <person name="Karlsson R."/>
            <person name="Boulund F."/>
            <person name="Engstrand L."/>
            <person name="Moore E."/>
        </authorList>
    </citation>
    <scope>NUCLEOTIDE SEQUENCE [LARGE SCALE GENOMIC DNA]</scope>
    <source>
        <strain evidence="7 9">CCUG 355</strain>
    </source>
</reference>
<dbReference type="PRINTS" id="PR00773">
    <property type="entry name" value="GRPEPROTEIN"/>
</dbReference>
<evidence type="ECO:0000313" key="10">
    <source>
        <dbReference type="Proteomes" id="UP000255279"/>
    </source>
</evidence>
<dbReference type="InterPro" id="IPR013805">
    <property type="entry name" value="GrpE_CC"/>
</dbReference>
<keyword evidence="9" id="KW-1185">Reference proteome</keyword>
<protein>
    <recommendedName>
        <fullName evidence="3 4">Protein GrpE</fullName>
    </recommendedName>
    <alternativeName>
        <fullName evidence="3">HSP-70 cofactor</fullName>
    </alternativeName>
</protein>
<dbReference type="Proteomes" id="UP000190435">
    <property type="component" value="Unassembled WGS sequence"/>
</dbReference>
<evidence type="ECO:0000256" key="4">
    <source>
        <dbReference type="RuleBase" id="RU000639"/>
    </source>
</evidence>
<dbReference type="Proteomes" id="UP000255279">
    <property type="component" value="Unassembled WGS sequence"/>
</dbReference>
<accession>A0A1T0ABU9</accession>
<gene>
    <name evidence="3 8" type="primary">grpE</name>
    <name evidence="7" type="ORF">B0181_00755</name>
    <name evidence="8" type="ORF">NCTC10293_00812</name>
</gene>
<dbReference type="HAMAP" id="MF_01151">
    <property type="entry name" value="GrpE"/>
    <property type="match status" value="1"/>
</dbReference>
<dbReference type="AlphaFoldDB" id="A0A1T0ABU9"/>
<dbReference type="GO" id="GO:0051082">
    <property type="term" value="F:unfolded protein binding"/>
    <property type="evidence" value="ECO:0007669"/>
    <property type="project" value="TreeGrafter"/>
</dbReference>
<evidence type="ECO:0000313" key="9">
    <source>
        <dbReference type="Proteomes" id="UP000190435"/>
    </source>
</evidence>
<dbReference type="Gene3D" id="2.30.22.10">
    <property type="entry name" value="Head domain of nucleotide exchange factor GrpE"/>
    <property type="match status" value="1"/>
</dbReference>
<dbReference type="InterPro" id="IPR000740">
    <property type="entry name" value="GrpE"/>
</dbReference>
<organism evidence="7 9">
    <name type="scientific">Moraxella caviae</name>
    <dbReference type="NCBI Taxonomy" id="34060"/>
    <lineage>
        <taxon>Bacteria</taxon>
        <taxon>Pseudomonadati</taxon>
        <taxon>Pseudomonadota</taxon>
        <taxon>Gammaproteobacteria</taxon>
        <taxon>Moraxellales</taxon>
        <taxon>Moraxellaceae</taxon>
        <taxon>Moraxella</taxon>
    </lineage>
</organism>
<evidence type="ECO:0000256" key="6">
    <source>
        <dbReference type="SAM" id="MobiDB-lite"/>
    </source>
</evidence>
<dbReference type="PANTHER" id="PTHR21237">
    <property type="entry name" value="GRPE PROTEIN"/>
    <property type="match status" value="1"/>
</dbReference>
<evidence type="ECO:0000256" key="1">
    <source>
        <dbReference type="ARBA" id="ARBA00009054"/>
    </source>
</evidence>
<dbReference type="NCBIfam" id="NF010748">
    <property type="entry name" value="PRK14150.1"/>
    <property type="match status" value="1"/>
</dbReference>
<evidence type="ECO:0000256" key="2">
    <source>
        <dbReference type="ARBA" id="ARBA00023186"/>
    </source>
</evidence>
<dbReference type="SUPFAM" id="SSF58014">
    <property type="entry name" value="Coiled-coil domain of nucleotide exchange factor GrpE"/>
    <property type="match status" value="1"/>
</dbReference>
<dbReference type="PANTHER" id="PTHR21237:SF23">
    <property type="entry name" value="GRPE PROTEIN HOMOLOG, MITOCHONDRIAL"/>
    <property type="match status" value="1"/>
</dbReference>
<comment type="function">
    <text evidence="3 4">Participates actively in the response to hyperosmotic and heat shock by preventing the aggregation of stress-denatured proteins, in association with DnaK and GrpE. It is the nucleotide exchange factor for DnaK and may function as a thermosensor. Unfolded proteins bind initially to DnaJ; upon interaction with the DnaJ-bound protein, DnaK hydrolyzes its bound ATP, resulting in the formation of a stable complex. GrpE releases ADP from DnaK; ATP binding to DnaK triggers the release of the substrate protein, thus completing the reaction cycle. Several rounds of ATP-dependent interactions between DnaJ, DnaK and GrpE are required for fully efficient folding.</text>
</comment>
<evidence type="ECO:0000256" key="3">
    <source>
        <dbReference type="HAMAP-Rule" id="MF_01151"/>
    </source>
</evidence>
<dbReference type="GO" id="GO:0042803">
    <property type="term" value="F:protein homodimerization activity"/>
    <property type="evidence" value="ECO:0007669"/>
    <property type="project" value="InterPro"/>
</dbReference>
<dbReference type="PROSITE" id="PS01071">
    <property type="entry name" value="GRPE"/>
    <property type="match status" value="1"/>
</dbReference>
<reference evidence="8 10" key="2">
    <citation type="submission" date="2018-06" db="EMBL/GenBank/DDBJ databases">
        <authorList>
            <consortium name="Pathogen Informatics"/>
            <person name="Doyle S."/>
        </authorList>
    </citation>
    <scope>NUCLEOTIDE SEQUENCE [LARGE SCALE GENOMIC DNA]</scope>
    <source>
        <strain evidence="8 10">NCTC10293</strain>
    </source>
</reference>
<comment type="subcellular location">
    <subcellularLocation>
        <location evidence="3">Cytoplasm</location>
    </subcellularLocation>
</comment>
<keyword evidence="3" id="KW-0963">Cytoplasm</keyword>
<dbReference type="Gene3D" id="3.90.20.20">
    <property type="match status" value="1"/>
</dbReference>
<dbReference type="SUPFAM" id="SSF51064">
    <property type="entry name" value="Head domain of nucleotide exchange factor GrpE"/>
    <property type="match status" value="1"/>
</dbReference>
<dbReference type="RefSeq" id="WP_078275590.1">
    <property type="nucleotide sequence ID" value="NZ_CAACXO010000050.1"/>
</dbReference>
<dbReference type="Pfam" id="PF01025">
    <property type="entry name" value="GrpE"/>
    <property type="match status" value="1"/>
</dbReference>
<name>A0A1T0ABU9_9GAMM</name>
<comment type="subunit">
    <text evidence="3">Homodimer.</text>
</comment>
<sequence>MSEQDVQNTQTATEELENVATQNEAELSETDTLNARIAELEAQVKENQEAAARANAESYNAQRRMEQETDKAKKFALQKFAKEMLEVVDNLERAIETLKDAEEAVLEGVKLTHKSLIAVLEKNNVVAVGAVGDAFNPDIHEAVGIFPDAEKDVIGQVLQKGYTLNDRTLRPAMVLVGA</sequence>
<dbReference type="InterPro" id="IPR009012">
    <property type="entry name" value="GrpE_head"/>
</dbReference>
<comment type="similarity">
    <text evidence="1 3 5">Belongs to the GrpE family.</text>
</comment>
<evidence type="ECO:0000313" key="8">
    <source>
        <dbReference type="EMBL" id="STZ10477.1"/>
    </source>
</evidence>
<feature type="region of interest" description="Disordered" evidence="6">
    <location>
        <begin position="1"/>
        <end position="32"/>
    </location>
</feature>
<dbReference type="GO" id="GO:0006457">
    <property type="term" value="P:protein folding"/>
    <property type="evidence" value="ECO:0007669"/>
    <property type="project" value="InterPro"/>
</dbReference>
<dbReference type="STRING" id="34060.B0181_00755"/>
<keyword evidence="2 3" id="KW-0143">Chaperone</keyword>
<dbReference type="EMBL" id="MUXU01000005">
    <property type="protein sequence ID" value="OOR93205.1"/>
    <property type="molecule type" value="Genomic_DNA"/>
</dbReference>
<evidence type="ECO:0000256" key="5">
    <source>
        <dbReference type="RuleBase" id="RU004478"/>
    </source>
</evidence>
<dbReference type="CDD" id="cd00446">
    <property type="entry name" value="GrpE"/>
    <property type="match status" value="1"/>
</dbReference>
<dbReference type="GO" id="GO:0000774">
    <property type="term" value="F:adenyl-nucleotide exchange factor activity"/>
    <property type="evidence" value="ECO:0007669"/>
    <property type="project" value="InterPro"/>
</dbReference>
<keyword evidence="3 4" id="KW-0346">Stress response</keyword>
<dbReference type="GO" id="GO:0051087">
    <property type="term" value="F:protein-folding chaperone binding"/>
    <property type="evidence" value="ECO:0007669"/>
    <property type="project" value="InterPro"/>
</dbReference>
<proteinExistence type="inferred from homology"/>